<comment type="caution">
    <text evidence="1">The sequence shown here is derived from an EMBL/GenBank/DDBJ whole genome shotgun (WGS) entry which is preliminary data.</text>
</comment>
<protein>
    <submittedName>
        <fullName evidence="1">Uncharacterized protein</fullName>
    </submittedName>
</protein>
<dbReference type="EMBL" id="WNZZ01000007">
    <property type="protein sequence ID" value="MUG23242.1"/>
    <property type="molecule type" value="Genomic_DNA"/>
</dbReference>
<dbReference type="RefSeq" id="WP_036625698.1">
    <property type="nucleotide sequence ID" value="NZ_BGML01000002.1"/>
</dbReference>
<name>A0A6N8EXS6_PAEMA</name>
<dbReference type="AlphaFoldDB" id="A0A6N8EXS6"/>
<organism evidence="1 2">
    <name type="scientific">Paenibacillus macerans</name>
    <name type="common">Bacillus macerans</name>
    <dbReference type="NCBI Taxonomy" id="44252"/>
    <lineage>
        <taxon>Bacteria</taxon>
        <taxon>Bacillati</taxon>
        <taxon>Bacillota</taxon>
        <taxon>Bacilli</taxon>
        <taxon>Bacillales</taxon>
        <taxon>Paenibacillaceae</taxon>
        <taxon>Paenibacillus</taxon>
    </lineage>
</organism>
<reference evidence="1 2" key="1">
    <citation type="submission" date="2019-11" db="EMBL/GenBank/DDBJ databases">
        <title>Draft genome sequences of five Paenibacillus species of dairy origin.</title>
        <authorList>
            <person name="Olajide A.M."/>
            <person name="Chen S."/>
            <person name="Lapointe G."/>
        </authorList>
    </citation>
    <scope>NUCLEOTIDE SEQUENCE [LARGE SCALE GENOMIC DNA]</scope>
    <source>
        <strain evidence="1 2">3CT49</strain>
    </source>
</reference>
<gene>
    <name evidence="1" type="ORF">GNQ08_12580</name>
</gene>
<dbReference type="Proteomes" id="UP000442469">
    <property type="component" value="Unassembled WGS sequence"/>
</dbReference>
<evidence type="ECO:0000313" key="2">
    <source>
        <dbReference type="Proteomes" id="UP000442469"/>
    </source>
</evidence>
<accession>A0A6N8EXS6</accession>
<sequence length="124" mass="14760">MSLAQKMCQAFSKRIGKKCRKGVESLWTGKLMSGKADGLVDRINIHLPVLCTIIPFDQEAEKKIHSGEEDTFRRRRYIWKKWIWEKQTCSRSLNLFKIIDRFMRREASLRREESGKTQEKMKRP</sequence>
<evidence type="ECO:0000313" key="1">
    <source>
        <dbReference type="EMBL" id="MUG23242.1"/>
    </source>
</evidence>
<proteinExistence type="predicted"/>